<dbReference type="InterPro" id="IPR038713">
    <property type="entry name" value="Terminase_Gp1_N_sf"/>
</dbReference>
<evidence type="ECO:0000313" key="1">
    <source>
        <dbReference type="EMBL" id="PSH64888.1"/>
    </source>
</evidence>
<dbReference type="OrthoDB" id="9813753at2"/>
<name>A0A2P7BEL9_9HYPH</name>
<dbReference type="Gene3D" id="1.10.10.1400">
    <property type="entry name" value="Terminase, small subunit, N-terminal DNA-binding domain, HTH motif"/>
    <property type="match status" value="1"/>
</dbReference>
<dbReference type="GO" id="GO:0051276">
    <property type="term" value="P:chromosome organization"/>
    <property type="evidence" value="ECO:0007669"/>
    <property type="project" value="InterPro"/>
</dbReference>
<dbReference type="Pfam" id="PF03592">
    <property type="entry name" value="Terminase_2"/>
    <property type="match status" value="1"/>
</dbReference>
<reference evidence="2" key="1">
    <citation type="submission" date="2017-11" db="EMBL/GenBank/DDBJ databases">
        <authorList>
            <person name="Kuznetsova I."/>
            <person name="Sazanova A."/>
            <person name="Chirak E."/>
            <person name="Safronova V."/>
            <person name="Willems A."/>
        </authorList>
    </citation>
    <scope>NUCLEOTIDE SEQUENCE [LARGE SCALE GENOMIC DNA]</scope>
    <source>
        <strain evidence="2">STM 196</strain>
    </source>
</reference>
<protein>
    <submittedName>
        <fullName evidence="1">Terminase small subunit</fullName>
    </submittedName>
</protein>
<dbReference type="Proteomes" id="UP000241444">
    <property type="component" value="Unassembled WGS sequence"/>
</dbReference>
<proteinExistence type="predicted"/>
<evidence type="ECO:0000313" key="2">
    <source>
        <dbReference type="Proteomes" id="UP000241444"/>
    </source>
</evidence>
<organism evidence="1 2">
    <name type="scientific">Phyllobacterium brassicacearum</name>
    <dbReference type="NCBI Taxonomy" id="314235"/>
    <lineage>
        <taxon>Bacteria</taxon>
        <taxon>Pseudomonadati</taxon>
        <taxon>Pseudomonadota</taxon>
        <taxon>Alphaproteobacteria</taxon>
        <taxon>Hyphomicrobiales</taxon>
        <taxon>Phyllobacteriaceae</taxon>
        <taxon>Phyllobacterium</taxon>
    </lineage>
</organism>
<keyword evidence="2" id="KW-1185">Reference proteome</keyword>
<dbReference type="InterPro" id="IPR005335">
    <property type="entry name" value="Terminase_ssu"/>
</dbReference>
<dbReference type="EMBL" id="PGGO01000018">
    <property type="protein sequence ID" value="PSH64888.1"/>
    <property type="molecule type" value="Genomic_DNA"/>
</dbReference>
<gene>
    <name evidence="1" type="ORF">CU102_20835</name>
</gene>
<sequence>MVIFSMPALSNLKWEAFAQAVVQGGPASRAYSRAYRATGNSAEVNAAKLLRNTQVAARVAELQNEVQAKTMVTVEGLTRDLFEIKRQAMIDGKYAAAVSALELIAKMHGFLIDRSEQVVMHRPAPLPTKLFELSEEEWRAQFSP</sequence>
<dbReference type="AlphaFoldDB" id="A0A2P7BEL9"/>
<comment type="caution">
    <text evidence="1">The sequence shown here is derived from an EMBL/GenBank/DDBJ whole genome shotgun (WGS) entry which is preliminary data.</text>
</comment>
<accession>A0A2P7BEL9</accession>